<dbReference type="Proteomes" id="UP000070501">
    <property type="component" value="Unassembled WGS sequence"/>
</dbReference>
<accession>A0A136IUL6</accession>
<reference evidence="4" key="1">
    <citation type="submission" date="2016-02" db="EMBL/GenBank/DDBJ databases">
        <title>Draft genome sequence of Microdochium bolleyi, a fungal endophyte of beachgrass.</title>
        <authorList>
            <consortium name="DOE Joint Genome Institute"/>
            <person name="David A.S."/>
            <person name="May G."/>
            <person name="Haridas S."/>
            <person name="Lim J."/>
            <person name="Wang M."/>
            <person name="Labutti K."/>
            <person name="Lipzen A."/>
            <person name="Barry K."/>
            <person name="Grigoriev I.V."/>
        </authorList>
    </citation>
    <scope>NUCLEOTIDE SEQUENCE [LARGE SCALE GENOMIC DNA]</scope>
    <source>
        <strain evidence="4">J235TASD1</strain>
    </source>
</reference>
<dbReference type="InParanoid" id="A0A136IUL6"/>
<sequence length="628" mass="69566">MASVPPPPVASLATCPAEIIASILGCLADRKKDLLRVSRTCRNLRAAAEPLIYREIRWLLPGGAETPEVFLLVRTLLERGPDLARHVQVLEAARKYGRGAGLGQHPDVHRHERFLRSERDVALFASAVRELKVPRELEELWISQLCGVGSMYAALALLLVKMPNLRTLWLGRAFLDGSERILSQVLRYYILPEEPGGGRTSTEAGDDGGNGGVGVGEGGGCRSLEEVARREQPGVLAQLQDVSFRQNSRDRKDPDPVPLWLQQIQQRQLQPQRRRWRKWLASITGSSSNNSNGSSGGDDAVGRTPAQVMEHWIPDALVFFYLPNLRRLRFDIDSAWQHPFTWPGSAPPPPCMHLEELQVTGFGPSYLAEVLPVIAPPVLKHLSWRWAYLDTFDNSYGGDDYENPKADISRDFDLDQLSRALEAVAPTLAGLEITTPWMGASRKFPRSIPRFAGSLGNGLASCGELEDLEIPWWLLMGMSPEACTSLTSGGGSSAGGTGGVPDLGCHLPRNLRTLVVTDDRPLGSYYGRISWAPEEGGAYRWYDQTMLGAVREMLVRWRERTPRLTRFELDLEDQYVQDMPVRHSVESIPEMAGGIGREVLEAATAPDLGTGRRLQCDVIKKAGDGRFW</sequence>
<evidence type="ECO:0000313" key="3">
    <source>
        <dbReference type="EMBL" id="KXJ88535.1"/>
    </source>
</evidence>
<feature type="region of interest" description="Disordered" evidence="1">
    <location>
        <begin position="196"/>
        <end position="220"/>
    </location>
</feature>
<evidence type="ECO:0000259" key="2">
    <source>
        <dbReference type="Pfam" id="PF12937"/>
    </source>
</evidence>
<dbReference type="Pfam" id="PF12937">
    <property type="entry name" value="F-box-like"/>
    <property type="match status" value="1"/>
</dbReference>
<name>A0A136IUL6_9PEZI</name>
<dbReference type="AlphaFoldDB" id="A0A136IUL6"/>
<feature type="domain" description="F-box" evidence="2">
    <location>
        <begin position="16"/>
        <end position="56"/>
    </location>
</feature>
<proteinExistence type="predicted"/>
<evidence type="ECO:0000313" key="4">
    <source>
        <dbReference type="Proteomes" id="UP000070501"/>
    </source>
</evidence>
<evidence type="ECO:0000256" key="1">
    <source>
        <dbReference type="SAM" id="MobiDB-lite"/>
    </source>
</evidence>
<dbReference type="InterPro" id="IPR001810">
    <property type="entry name" value="F-box_dom"/>
</dbReference>
<protein>
    <recommendedName>
        <fullName evidence="2">F-box domain-containing protein</fullName>
    </recommendedName>
</protein>
<feature type="compositionally biased region" description="Gly residues" evidence="1">
    <location>
        <begin position="207"/>
        <end position="220"/>
    </location>
</feature>
<keyword evidence="4" id="KW-1185">Reference proteome</keyword>
<gene>
    <name evidence="3" type="ORF">Micbo1qcDRAFT_197318</name>
</gene>
<dbReference type="OrthoDB" id="5215486at2759"/>
<dbReference type="EMBL" id="KQ964258">
    <property type="protein sequence ID" value="KXJ88535.1"/>
    <property type="molecule type" value="Genomic_DNA"/>
</dbReference>
<organism evidence="3 4">
    <name type="scientific">Microdochium bolleyi</name>
    <dbReference type="NCBI Taxonomy" id="196109"/>
    <lineage>
        <taxon>Eukaryota</taxon>
        <taxon>Fungi</taxon>
        <taxon>Dikarya</taxon>
        <taxon>Ascomycota</taxon>
        <taxon>Pezizomycotina</taxon>
        <taxon>Sordariomycetes</taxon>
        <taxon>Xylariomycetidae</taxon>
        <taxon>Xylariales</taxon>
        <taxon>Microdochiaceae</taxon>
        <taxon>Microdochium</taxon>
    </lineage>
</organism>
<dbReference type="CDD" id="cd09917">
    <property type="entry name" value="F-box_SF"/>
    <property type="match status" value="1"/>
</dbReference>